<sequence>MQNFTGPTRLPKQLSPIPSFSTEQKKVPQENQNEIIPIVFLSVSLAMPIIIILLAVLLHRQRKRRARRAKEVSIEDTYSEPSTERNFAGHQIFPLDHFRQSSNERSNHLAPPPLPQFTGDRTVMSKPSGLNTRAFIPQPLEHHISTTLPRNPRSDIVLEIPTAEEYTSLPLQSSSRDWTQTPYTLPPLSSIPNMSRYSTVSLQIDDVRHESLQSISKPKNHHVSSIVVGDQGEKVT</sequence>
<evidence type="ECO:0000256" key="2">
    <source>
        <dbReference type="SAM" id="Phobius"/>
    </source>
</evidence>
<gene>
    <name evidence="3" type="ORF">BU24DRAFT_481651</name>
</gene>
<feature type="transmembrane region" description="Helical" evidence="2">
    <location>
        <begin position="35"/>
        <end position="58"/>
    </location>
</feature>
<evidence type="ECO:0000313" key="4">
    <source>
        <dbReference type="Proteomes" id="UP000799778"/>
    </source>
</evidence>
<dbReference type="GeneID" id="54290583"/>
<keyword evidence="2" id="KW-0812">Transmembrane</keyword>
<keyword evidence="4" id="KW-1185">Reference proteome</keyword>
<keyword evidence="2" id="KW-0472">Membrane</keyword>
<evidence type="ECO:0000256" key="1">
    <source>
        <dbReference type="SAM" id="MobiDB-lite"/>
    </source>
</evidence>
<reference evidence="3" key="1">
    <citation type="journal article" date="2020" name="Stud. Mycol.">
        <title>101 Dothideomycetes genomes: a test case for predicting lifestyles and emergence of pathogens.</title>
        <authorList>
            <person name="Haridas S."/>
            <person name="Albert R."/>
            <person name="Binder M."/>
            <person name="Bloem J."/>
            <person name="Labutti K."/>
            <person name="Salamov A."/>
            <person name="Andreopoulos B."/>
            <person name="Baker S."/>
            <person name="Barry K."/>
            <person name="Bills G."/>
            <person name="Bluhm B."/>
            <person name="Cannon C."/>
            <person name="Castanera R."/>
            <person name="Culley D."/>
            <person name="Daum C."/>
            <person name="Ezra D."/>
            <person name="Gonzalez J."/>
            <person name="Henrissat B."/>
            <person name="Kuo A."/>
            <person name="Liang C."/>
            <person name="Lipzen A."/>
            <person name="Lutzoni F."/>
            <person name="Magnuson J."/>
            <person name="Mondo S."/>
            <person name="Nolan M."/>
            <person name="Ohm R."/>
            <person name="Pangilinan J."/>
            <person name="Park H.-J."/>
            <person name="Ramirez L."/>
            <person name="Alfaro M."/>
            <person name="Sun H."/>
            <person name="Tritt A."/>
            <person name="Yoshinaga Y."/>
            <person name="Zwiers L.-H."/>
            <person name="Turgeon B."/>
            <person name="Goodwin S."/>
            <person name="Spatafora J."/>
            <person name="Crous P."/>
            <person name="Grigoriev I."/>
        </authorList>
    </citation>
    <scope>NUCLEOTIDE SEQUENCE</scope>
    <source>
        <strain evidence="3">CBS 175.79</strain>
    </source>
</reference>
<dbReference type="RefSeq" id="XP_033382575.1">
    <property type="nucleotide sequence ID" value="XM_033533186.1"/>
</dbReference>
<dbReference type="Proteomes" id="UP000799778">
    <property type="component" value="Unassembled WGS sequence"/>
</dbReference>
<accession>A0A6A5XMU7</accession>
<evidence type="ECO:0000313" key="3">
    <source>
        <dbReference type="EMBL" id="KAF2014236.1"/>
    </source>
</evidence>
<feature type="region of interest" description="Disordered" evidence="1">
    <location>
        <begin position="213"/>
        <end position="236"/>
    </location>
</feature>
<dbReference type="AlphaFoldDB" id="A0A6A5XMU7"/>
<dbReference type="EMBL" id="ML978070">
    <property type="protein sequence ID" value="KAF2014236.1"/>
    <property type="molecule type" value="Genomic_DNA"/>
</dbReference>
<feature type="region of interest" description="Disordered" evidence="1">
    <location>
        <begin position="1"/>
        <end position="28"/>
    </location>
</feature>
<protein>
    <submittedName>
        <fullName evidence="3">Uncharacterized protein</fullName>
    </submittedName>
</protein>
<proteinExistence type="predicted"/>
<keyword evidence="2" id="KW-1133">Transmembrane helix</keyword>
<name>A0A6A5XMU7_9PLEO</name>
<organism evidence="3 4">
    <name type="scientific">Aaosphaeria arxii CBS 175.79</name>
    <dbReference type="NCBI Taxonomy" id="1450172"/>
    <lineage>
        <taxon>Eukaryota</taxon>
        <taxon>Fungi</taxon>
        <taxon>Dikarya</taxon>
        <taxon>Ascomycota</taxon>
        <taxon>Pezizomycotina</taxon>
        <taxon>Dothideomycetes</taxon>
        <taxon>Pleosporomycetidae</taxon>
        <taxon>Pleosporales</taxon>
        <taxon>Pleosporales incertae sedis</taxon>
        <taxon>Aaosphaeria</taxon>
    </lineage>
</organism>
<feature type="region of interest" description="Disordered" evidence="1">
    <location>
        <begin position="101"/>
        <end position="120"/>
    </location>
</feature>